<organism evidence="1 2">
    <name type="scientific">Hypoxylon rubiginosum</name>
    <dbReference type="NCBI Taxonomy" id="110542"/>
    <lineage>
        <taxon>Eukaryota</taxon>
        <taxon>Fungi</taxon>
        <taxon>Dikarya</taxon>
        <taxon>Ascomycota</taxon>
        <taxon>Pezizomycotina</taxon>
        <taxon>Sordariomycetes</taxon>
        <taxon>Xylariomycetidae</taxon>
        <taxon>Xylariales</taxon>
        <taxon>Hypoxylaceae</taxon>
        <taxon>Hypoxylon</taxon>
    </lineage>
</organism>
<reference evidence="1 2" key="1">
    <citation type="journal article" date="2022" name="New Phytol.">
        <title>Ecological generalism drives hyperdiversity of secondary metabolite gene clusters in xylarialean endophytes.</title>
        <authorList>
            <person name="Franco M.E.E."/>
            <person name="Wisecaver J.H."/>
            <person name="Arnold A.E."/>
            <person name="Ju Y.M."/>
            <person name="Slot J.C."/>
            <person name="Ahrendt S."/>
            <person name="Moore L.P."/>
            <person name="Eastman K.E."/>
            <person name="Scott K."/>
            <person name="Konkel Z."/>
            <person name="Mondo S.J."/>
            <person name="Kuo A."/>
            <person name="Hayes R.D."/>
            <person name="Haridas S."/>
            <person name="Andreopoulos B."/>
            <person name="Riley R."/>
            <person name="LaButti K."/>
            <person name="Pangilinan J."/>
            <person name="Lipzen A."/>
            <person name="Amirebrahimi M."/>
            <person name="Yan J."/>
            <person name="Adam C."/>
            <person name="Keymanesh K."/>
            <person name="Ng V."/>
            <person name="Louie K."/>
            <person name="Northen T."/>
            <person name="Drula E."/>
            <person name="Henrissat B."/>
            <person name="Hsieh H.M."/>
            <person name="Youens-Clark K."/>
            <person name="Lutzoni F."/>
            <person name="Miadlikowska J."/>
            <person name="Eastwood D.C."/>
            <person name="Hamelin R.C."/>
            <person name="Grigoriev I.V."/>
            <person name="U'Ren J.M."/>
        </authorList>
    </citation>
    <scope>NUCLEOTIDE SEQUENCE [LARGE SCALE GENOMIC DNA]</scope>
    <source>
        <strain evidence="1 2">CBS 119005</strain>
    </source>
</reference>
<evidence type="ECO:0000313" key="1">
    <source>
        <dbReference type="EMBL" id="KAI4864317.1"/>
    </source>
</evidence>
<keyword evidence="2" id="KW-1185">Reference proteome</keyword>
<comment type="caution">
    <text evidence="1">The sequence shown here is derived from an EMBL/GenBank/DDBJ whole genome shotgun (WGS) entry which is preliminary data.</text>
</comment>
<evidence type="ECO:0000313" key="2">
    <source>
        <dbReference type="Proteomes" id="UP001497700"/>
    </source>
</evidence>
<sequence>MVCYPRWHPISLYLSTCILSQLPRCCHGRSLCGILDQRTAIVGDRLFFSSGNYTFDDGSPMHNTTSLYWLPLNATIDVSGPVDTSLLGSSGLPSETLTGGKSPVSGGFGGAFFYDRTSFYAYAGMIGPEADGVDNALWSYNATADSWRLIQMQGGKISFGNNSEGAHASDPQTGSSFYTGGWEMAYNGTHNGTVKFQSFNSDSPQWSFLTPTSGMQGPDILKGAMVYLRKGQSGVLLAFGGYQTAYRGTEFGPGWDWDRRKFSDIFVYDIFSNTWYLQQATGDLPDPRAELCAGASAAPDDSSFQVTIHGGWDQLAGRGFNDVYVLSIPAFRWIKVDDSNNPDLVDSDAVGRNRLKCDVWNETQVIVSGGQISLASDTGDLGDLSFLNKECNKTYPPFKVLDTSSYTWRTQFDPSLEYSVPNVVTAVIGGK</sequence>
<dbReference type="EMBL" id="MU393488">
    <property type="protein sequence ID" value="KAI4864317.1"/>
    <property type="molecule type" value="Genomic_DNA"/>
</dbReference>
<gene>
    <name evidence="1" type="ORF">F4820DRAFT_338293</name>
</gene>
<protein>
    <submittedName>
        <fullName evidence="1">Uncharacterized protein</fullName>
    </submittedName>
</protein>
<accession>A0ACB9YZ72</accession>
<proteinExistence type="predicted"/>
<dbReference type="Proteomes" id="UP001497700">
    <property type="component" value="Unassembled WGS sequence"/>
</dbReference>
<name>A0ACB9YZ72_9PEZI</name>